<keyword evidence="5 8" id="KW-0028">Amino-acid biosynthesis</keyword>
<dbReference type="GO" id="GO:0009073">
    <property type="term" value="P:aromatic amino acid family biosynthetic process"/>
    <property type="evidence" value="ECO:0007669"/>
    <property type="project" value="UniProtKB-KW"/>
</dbReference>
<dbReference type="GO" id="GO:0010181">
    <property type="term" value="F:FMN binding"/>
    <property type="evidence" value="ECO:0007669"/>
    <property type="project" value="TreeGrafter"/>
</dbReference>
<dbReference type="InterPro" id="IPR020541">
    <property type="entry name" value="Chorismate_synthase_CS"/>
</dbReference>
<keyword evidence="11" id="KW-1185">Reference proteome</keyword>
<dbReference type="FunFam" id="3.60.150.10:FF:000004">
    <property type="entry name" value="Chorismate synthase"/>
    <property type="match status" value="1"/>
</dbReference>
<evidence type="ECO:0000256" key="3">
    <source>
        <dbReference type="ARBA" id="ARBA00011881"/>
    </source>
</evidence>
<dbReference type="PROSITE" id="PS00789">
    <property type="entry name" value="CHORISMATE_SYNTHASE_3"/>
    <property type="match status" value="1"/>
</dbReference>
<dbReference type="OrthoDB" id="1721239at2759"/>
<dbReference type="CDD" id="cd07304">
    <property type="entry name" value="Chorismate_synthase"/>
    <property type="match status" value="1"/>
</dbReference>
<dbReference type="AlphaFoldDB" id="A0A364KKT7"/>
<evidence type="ECO:0000313" key="10">
    <source>
        <dbReference type="EMBL" id="RAO64153.1"/>
    </source>
</evidence>
<dbReference type="GO" id="GO:0009423">
    <property type="term" value="P:chorismate biosynthetic process"/>
    <property type="evidence" value="ECO:0007669"/>
    <property type="project" value="UniProtKB-UniPathway"/>
</dbReference>
<feature type="region of interest" description="Disordered" evidence="9">
    <location>
        <begin position="39"/>
        <end position="61"/>
    </location>
</feature>
<evidence type="ECO:0000256" key="8">
    <source>
        <dbReference type="RuleBase" id="RU000605"/>
    </source>
</evidence>
<dbReference type="GO" id="GO:0005829">
    <property type="term" value="C:cytosol"/>
    <property type="evidence" value="ECO:0007669"/>
    <property type="project" value="TreeGrafter"/>
</dbReference>
<dbReference type="Gene3D" id="3.60.150.10">
    <property type="entry name" value="Chorismate synthase AroC"/>
    <property type="match status" value="1"/>
</dbReference>
<dbReference type="PROSITE" id="PS00787">
    <property type="entry name" value="CHORISMATE_SYNTHASE_1"/>
    <property type="match status" value="1"/>
</dbReference>
<gene>
    <name evidence="10" type="ORF">BHQ10_000165</name>
</gene>
<evidence type="ECO:0000256" key="5">
    <source>
        <dbReference type="ARBA" id="ARBA00022605"/>
    </source>
</evidence>
<keyword evidence="7 8" id="KW-0456">Lyase</keyword>
<dbReference type="STRING" id="1196081.A0A364KKT7"/>
<dbReference type="GeneID" id="63789382"/>
<dbReference type="Pfam" id="PF01264">
    <property type="entry name" value="Chorismate_synt"/>
    <property type="match status" value="1"/>
</dbReference>
<comment type="catalytic activity">
    <reaction evidence="8">
        <text>5-O-(1-carboxyvinyl)-3-phosphoshikimate = chorismate + phosphate</text>
        <dbReference type="Rhea" id="RHEA:21020"/>
        <dbReference type="ChEBI" id="CHEBI:29748"/>
        <dbReference type="ChEBI" id="CHEBI:43474"/>
        <dbReference type="ChEBI" id="CHEBI:57701"/>
        <dbReference type="EC" id="4.2.3.5"/>
    </reaction>
</comment>
<evidence type="ECO:0000256" key="7">
    <source>
        <dbReference type="ARBA" id="ARBA00023239"/>
    </source>
</evidence>
<organism evidence="10 11">
    <name type="scientific">Talaromyces amestolkiae</name>
    <dbReference type="NCBI Taxonomy" id="1196081"/>
    <lineage>
        <taxon>Eukaryota</taxon>
        <taxon>Fungi</taxon>
        <taxon>Dikarya</taxon>
        <taxon>Ascomycota</taxon>
        <taxon>Pezizomycotina</taxon>
        <taxon>Eurotiomycetes</taxon>
        <taxon>Eurotiomycetidae</taxon>
        <taxon>Eurotiales</taxon>
        <taxon>Trichocomaceae</taxon>
        <taxon>Talaromyces</taxon>
        <taxon>Talaromyces sect. Talaromyces</taxon>
    </lineage>
</organism>
<comment type="similarity">
    <text evidence="2 8">Belongs to the chorismate synthase family.</text>
</comment>
<evidence type="ECO:0000256" key="9">
    <source>
        <dbReference type="SAM" id="MobiDB-lite"/>
    </source>
</evidence>
<comment type="subunit">
    <text evidence="3">Homotetramer.</text>
</comment>
<dbReference type="Proteomes" id="UP000249363">
    <property type="component" value="Unassembled WGS sequence"/>
</dbReference>
<dbReference type="GO" id="GO:0008652">
    <property type="term" value="P:amino acid biosynthetic process"/>
    <property type="evidence" value="ECO:0007669"/>
    <property type="project" value="UniProtKB-KW"/>
</dbReference>
<dbReference type="SUPFAM" id="SSF103263">
    <property type="entry name" value="Chorismate synthase, AroC"/>
    <property type="match status" value="1"/>
</dbReference>
<dbReference type="InterPro" id="IPR000453">
    <property type="entry name" value="Chorismate_synth"/>
</dbReference>
<dbReference type="RefSeq" id="XP_040728670.1">
    <property type="nucleotide sequence ID" value="XM_040873709.1"/>
</dbReference>
<dbReference type="UniPathway" id="UPA00053">
    <property type="reaction ID" value="UER00090"/>
</dbReference>
<dbReference type="GO" id="GO:0004107">
    <property type="term" value="F:chorismate synthase activity"/>
    <property type="evidence" value="ECO:0007669"/>
    <property type="project" value="UniProtKB-EC"/>
</dbReference>
<proteinExistence type="inferred from homology"/>
<dbReference type="PIRSF" id="PIRSF001456">
    <property type="entry name" value="Chorismate_synth"/>
    <property type="match status" value="1"/>
</dbReference>
<sequence>MSTWGDYFRVTTYGESHCRSVGCIVDGCPPGMALTEADIQPQMTRRRPGQSALTTPRNEKDRVEIQSGTEYGYTLGTPIAMIVRNEDQRPKDYGGSTMDLYPRPSHADYTYLEKYGVKASSGGGRSSARETIGRVAAGAIAEKYLKIAHNVEIVSFVSSVGNEHLFPPSPEHPSYSTNPEFLKMIETIDRETVDKFAPVRCPNTEASERMTKVIETFRDNHDSIGGTVMCVIRNVPIGLGEPAFDKLEAKLGHAMMSIPATKGFEIGSGFGGCEVPGSIHNDPFVAAPEVAENKAGAGIANKARLTTSSNNSGGIQGGISNGATIYFRTAFKPPATIGQAQTTTTYALEEGVLEAKGRHDPCVVPRAVPIVEAMAALVVMDALMAQNAREASRSLLPPLPKGLPIKPETETSNGN</sequence>
<dbReference type="PANTHER" id="PTHR21085:SF0">
    <property type="entry name" value="CHORISMATE SYNTHASE"/>
    <property type="match status" value="1"/>
</dbReference>
<comment type="pathway">
    <text evidence="1 8">Metabolic intermediate biosynthesis; chorismate biosynthesis; chorismate from D-erythrose 4-phosphate and phosphoenolpyruvate: step 7/7.</text>
</comment>
<feature type="region of interest" description="Disordered" evidence="9">
    <location>
        <begin position="394"/>
        <end position="415"/>
    </location>
</feature>
<keyword evidence="6 8" id="KW-0057">Aromatic amino acid biosynthesis</keyword>
<protein>
    <recommendedName>
        <fullName evidence="4 8">Chorismate synthase</fullName>
        <ecNumber evidence="4 8">4.2.3.5</ecNumber>
    </recommendedName>
</protein>
<accession>A0A364KKT7</accession>
<dbReference type="InterPro" id="IPR035904">
    <property type="entry name" value="Chorismate_synth_AroC_sf"/>
</dbReference>
<dbReference type="PANTHER" id="PTHR21085">
    <property type="entry name" value="CHORISMATE SYNTHASE"/>
    <property type="match status" value="1"/>
</dbReference>
<dbReference type="EC" id="4.2.3.5" evidence="4 8"/>
<evidence type="ECO:0000256" key="2">
    <source>
        <dbReference type="ARBA" id="ARBA00008014"/>
    </source>
</evidence>
<evidence type="ECO:0000256" key="1">
    <source>
        <dbReference type="ARBA" id="ARBA00005044"/>
    </source>
</evidence>
<dbReference type="EMBL" id="MIKG01000001">
    <property type="protein sequence ID" value="RAO64153.1"/>
    <property type="molecule type" value="Genomic_DNA"/>
</dbReference>
<dbReference type="NCBIfam" id="NF003793">
    <property type="entry name" value="PRK05382.1"/>
    <property type="match status" value="1"/>
</dbReference>
<name>A0A364KKT7_TALAM</name>
<reference evidence="10 11" key="1">
    <citation type="journal article" date="2017" name="Biotechnol. Biofuels">
        <title>Differential beta-glucosidase expression as a function of carbon source availability in Talaromyces amestolkiae: a genomic and proteomic approach.</title>
        <authorList>
            <person name="de Eugenio L.I."/>
            <person name="Mendez-Liter J.A."/>
            <person name="Nieto-Dominguez M."/>
            <person name="Alonso L."/>
            <person name="Gil-Munoz J."/>
            <person name="Barriuso J."/>
            <person name="Prieto A."/>
            <person name="Martinez M.J."/>
        </authorList>
    </citation>
    <scope>NUCLEOTIDE SEQUENCE [LARGE SCALE GENOMIC DNA]</scope>
    <source>
        <strain evidence="10 11">CIB</strain>
    </source>
</reference>
<evidence type="ECO:0000313" key="11">
    <source>
        <dbReference type="Proteomes" id="UP000249363"/>
    </source>
</evidence>
<dbReference type="HAMAP" id="MF_00300">
    <property type="entry name" value="Chorismate_synth"/>
    <property type="match status" value="1"/>
</dbReference>
<dbReference type="NCBIfam" id="TIGR00033">
    <property type="entry name" value="aroC"/>
    <property type="match status" value="1"/>
</dbReference>
<comment type="cofactor">
    <cofactor evidence="8">
        <name>FMNH2</name>
        <dbReference type="ChEBI" id="CHEBI:57618"/>
    </cofactor>
    <text evidence="8">Reduced FMN (FMNH(2)).</text>
</comment>
<evidence type="ECO:0000256" key="4">
    <source>
        <dbReference type="ARBA" id="ARBA00013036"/>
    </source>
</evidence>
<dbReference type="PROSITE" id="PS00788">
    <property type="entry name" value="CHORISMATE_SYNTHASE_2"/>
    <property type="match status" value="1"/>
</dbReference>
<evidence type="ECO:0000256" key="6">
    <source>
        <dbReference type="ARBA" id="ARBA00023141"/>
    </source>
</evidence>
<comment type="caution">
    <text evidence="10">The sequence shown here is derived from an EMBL/GenBank/DDBJ whole genome shotgun (WGS) entry which is preliminary data.</text>
</comment>